<organism evidence="1 2">
    <name type="scientific">Nocardia jiangxiensis</name>
    <dbReference type="NCBI Taxonomy" id="282685"/>
    <lineage>
        <taxon>Bacteria</taxon>
        <taxon>Bacillati</taxon>
        <taxon>Actinomycetota</taxon>
        <taxon>Actinomycetes</taxon>
        <taxon>Mycobacteriales</taxon>
        <taxon>Nocardiaceae</taxon>
        <taxon>Nocardia</taxon>
    </lineage>
</organism>
<dbReference type="Gene3D" id="3.40.50.720">
    <property type="entry name" value="NAD(P)-binding Rossmann-like Domain"/>
    <property type="match status" value="1"/>
</dbReference>
<evidence type="ECO:0000313" key="1">
    <source>
        <dbReference type="EMBL" id="MFF3575147.1"/>
    </source>
</evidence>
<evidence type="ECO:0000313" key="2">
    <source>
        <dbReference type="Proteomes" id="UP001601992"/>
    </source>
</evidence>
<dbReference type="EMBL" id="JBIAQY010000039">
    <property type="protein sequence ID" value="MFF3575147.1"/>
    <property type="molecule type" value="Genomic_DNA"/>
</dbReference>
<protein>
    <submittedName>
        <fullName evidence="1">Uncharacterized protein</fullName>
    </submittedName>
</protein>
<dbReference type="InterPro" id="IPR036291">
    <property type="entry name" value="NAD(P)-bd_dom_sf"/>
</dbReference>
<proteinExistence type="predicted"/>
<keyword evidence="2" id="KW-1185">Reference proteome</keyword>
<reference evidence="1 2" key="1">
    <citation type="submission" date="2024-10" db="EMBL/GenBank/DDBJ databases">
        <title>The Natural Products Discovery Center: Release of the First 8490 Sequenced Strains for Exploring Actinobacteria Biosynthetic Diversity.</title>
        <authorList>
            <person name="Kalkreuter E."/>
            <person name="Kautsar S.A."/>
            <person name="Yang D."/>
            <person name="Bader C.D."/>
            <person name="Teijaro C.N."/>
            <person name="Fluegel L."/>
            <person name="Davis C.M."/>
            <person name="Simpson J.R."/>
            <person name="Lauterbach L."/>
            <person name="Steele A.D."/>
            <person name="Gui C."/>
            <person name="Meng S."/>
            <person name="Li G."/>
            <person name="Viehrig K."/>
            <person name="Ye F."/>
            <person name="Su P."/>
            <person name="Kiefer A.F."/>
            <person name="Nichols A."/>
            <person name="Cepeda A.J."/>
            <person name="Yan W."/>
            <person name="Fan B."/>
            <person name="Jiang Y."/>
            <person name="Adhikari A."/>
            <person name="Zheng C.-J."/>
            <person name="Schuster L."/>
            <person name="Cowan T.M."/>
            <person name="Smanski M.J."/>
            <person name="Chevrette M.G."/>
            <person name="De Carvalho L.P.S."/>
            <person name="Shen B."/>
        </authorList>
    </citation>
    <scope>NUCLEOTIDE SEQUENCE [LARGE SCALE GENOMIC DNA]</scope>
    <source>
        <strain evidence="1 2">NPDC002593</strain>
    </source>
</reference>
<gene>
    <name evidence="1" type="ORF">ACFYXQ_46195</name>
</gene>
<name>A0ABW6SFT1_9NOCA</name>
<sequence length="83" mass="8856">MGAPLYLITGAGGGTGGVSRQVIERLRERGDRVRALVQRDDARAEPLRALGAEVVVGVDHDHQPVRTDARAPGLLEFSVISAR</sequence>
<comment type="caution">
    <text evidence="1">The sequence shown here is derived from an EMBL/GenBank/DDBJ whole genome shotgun (WGS) entry which is preliminary data.</text>
</comment>
<dbReference type="RefSeq" id="WP_387407105.1">
    <property type="nucleotide sequence ID" value="NZ_JBIAQY010000039.1"/>
</dbReference>
<accession>A0ABW6SFT1</accession>
<dbReference type="Proteomes" id="UP001601992">
    <property type="component" value="Unassembled WGS sequence"/>
</dbReference>
<dbReference type="SUPFAM" id="SSF51735">
    <property type="entry name" value="NAD(P)-binding Rossmann-fold domains"/>
    <property type="match status" value="1"/>
</dbReference>